<dbReference type="InterPro" id="IPR000515">
    <property type="entry name" value="MetI-like"/>
</dbReference>
<evidence type="ECO:0000259" key="8">
    <source>
        <dbReference type="PROSITE" id="PS50928"/>
    </source>
</evidence>
<feature type="transmembrane region" description="Helical" evidence="7">
    <location>
        <begin position="275"/>
        <end position="301"/>
    </location>
</feature>
<keyword evidence="4 7" id="KW-0812">Transmembrane</keyword>
<comment type="caution">
    <text evidence="9">The sequence shown here is derived from an EMBL/GenBank/DDBJ whole genome shotgun (WGS) entry which is preliminary data.</text>
</comment>
<reference evidence="9 10" key="1">
    <citation type="submission" date="2020-12" db="EMBL/GenBank/DDBJ databases">
        <title>Brachybacterium sp. MASK1Z-5, whole genome shotgun sequence.</title>
        <authorList>
            <person name="Tuo L."/>
        </authorList>
    </citation>
    <scope>NUCLEOTIDE SEQUENCE [LARGE SCALE GENOMIC DNA]</scope>
    <source>
        <strain evidence="9 10">MASK1Z-5</strain>
    </source>
</reference>
<sequence length="309" mass="33570">MIWYIGRRLLQMIPVFLGATLLIYVMAFYAGGDPIQAIMGDKPLSPAVQDQLRSQYNLDKPLIVQWLIYVGKVVRGDFGVGFNGRPIIEQIRDAFPVTFRLAIIAVVFETILGIVAGVISGLKKGTWIDTTLLMVSLLVIAVPTFVIGFVAQFTLGVKLGVVPVNVGRDASLQNLLLPGFVLGVVSFAYVLRLTRTSITEVATADHVRTATAKGLSRTGVISKHIMRNSLIPVVTFIGADLGSLMGGAIVTERIFNIHGIGSVLYQAINKSESPVIVSVVTIMVMIFLLTNLIVDLLYAVLDPRIRHAK</sequence>
<dbReference type="RefSeq" id="WP_200501104.1">
    <property type="nucleotide sequence ID" value="NZ_JAEDAJ010000001.1"/>
</dbReference>
<comment type="similarity">
    <text evidence="7">Belongs to the binding-protein-dependent transport system permease family.</text>
</comment>
<evidence type="ECO:0000313" key="10">
    <source>
        <dbReference type="Proteomes" id="UP000612352"/>
    </source>
</evidence>
<dbReference type="InterPro" id="IPR035906">
    <property type="entry name" value="MetI-like_sf"/>
</dbReference>
<dbReference type="Pfam" id="PF00528">
    <property type="entry name" value="BPD_transp_1"/>
    <property type="match status" value="1"/>
</dbReference>
<evidence type="ECO:0000256" key="5">
    <source>
        <dbReference type="ARBA" id="ARBA00022989"/>
    </source>
</evidence>
<dbReference type="EMBL" id="JAEDAJ010000001">
    <property type="protein sequence ID" value="MBK0330497.1"/>
    <property type="molecule type" value="Genomic_DNA"/>
</dbReference>
<evidence type="ECO:0000256" key="7">
    <source>
        <dbReference type="RuleBase" id="RU363032"/>
    </source>
</evidence>
<keyword evidence="2 7" id="KW-0813">Transport</keyword>
<evidence type="ECO:0000256" key="2">
    <source>
        <dbReference type="ARBA" id="ARBA00022448"/>
    </source>
</evidence>
<accession>A0ABS1B778</accession>
<dbReference type="CDD" id="cd06261">
    <property type="entry name" value="TM_PBP2"/>
    <property type="match status" value="1"/>
</dbReference>
<name>A0ABS1B778_9MICO</name>
<organism evidence="9 10">
    <name type="scientific">Brachybacterium halotolerans</name>
    <dbReference type="NCBI Taxonomy" id="2795215"/>
    <lineage>
        <taxon>Bacteria</taxon>
        <taxon>Bacillati</taxon>
        <taxon>Actinomycetota</taxon>
        <taxon>Actinomycetes</taxon>
        <taxon>Micrococcales</taxon>
        <taxon>Dermabacteraceae</taxon>
        <taxon>Brachybacterium</taxon>
    </lineage>
</organism>
<protein>
    <submittedName>
        <fullName evidence="9">ABC transporter permease</fullName>
    </submittedName>
</protein>
<feature type="domain" description="ABC transmembrane type-1" evidence="8">
    <location>
        <begin position="95"/>
        <end position="298"/>
    </location>
</feature>
<dbReference type="SUPFAM" id="SSF161098">
    <property type="entry name" value="MetI-like"/>
    <property type="match status" value="1"/>
</dbReference>
<comment type="subcellular location">
    <subcellularLocation>
        <location evidence="1 7">Cell membrane</location>
        <topology evidence="1 7">Multi-pass membrane protein</topology>
    </subcellularLocation>
</comment>
<evidence type="ECO:0000256" key="4">
    <source>
        <dbReference type="ARBA" id="ARBA00022692"/>
    </source>
</evidence>
<dbReference type="Gene3D" id="1.10.3720.10">
    <property type="entry name" value="MetI-like"/>
    <property type="match status" value="1"/>
</dbReference>
<evidence type="ECO:0000256" key="6">
    <source>
        <dbReference type="ARBA" id="ARBA00023136"/>
    </source>
</evidence>
<feature type="transmembrane region" description="Helical" evidence="7">
    <location>
        <begin position="175"/>
        <end position="191"/>
    </location>
</feature>
<dbReference type="Proteomes" id="UP000612352">
    <property type="component" value="Unassembled WGS sequence"/>
</dbReference>
<feature type="transmembrane region" description="Helical" evidence="7">
    <location>
        <begin position="230"/>
        <end position="255"/>
    </location>
</feature>
<keyword evidence="6 7" id="KW-0472">Membrane</keyword>
<keyword evidence="5 7" id="KW-1133">Transmembrane helix</keyword>
<evidence type="ECO:0000256" key="1">
    <source>
        <dbReference type="ARBA" id="ARBA00004651"/>
    </source>
</evidence>
<evidence type="ECO:0000256" key="3">
    <source>
        <dbReference type="ARBA" id="ARBA00022475"/>
    </source>
</evidence>
<keyword evidence="3" id="KW-1003">Cell membrane</keyword>
<feature type="transmembrane region" description="Helical" evidence="7">
    <location>
        <begin position="99"/>
        <end position="119"/>
    </location>
</feature>
<keyword evidence="10" id="KW-1185">Reference proteome</keyword>
<dbReference type="PANTHER" id="PTHR43163">
    <property type="entry name" value="DIPEPTIDE TRANSPORT SYSTEM PERMEASE PROTEIN DPPB-RELATED"/>
    <property type="match status" value="1"/>
</dbReference>
<dbReference type="PANTHER" id="PTHR43163:SF7">
    <property type="entry name" value="DIPEPTIDE-TRANSPORT INTEGRAL MEMBRANE PROTEIN ABC TRANSPORTER DPPB-RELATED"/>
    <property type="match status" value="1"/>
</dbReference>
<evidence type="ECO:0000313" key="9">
    <source>
        <dbReference type="EMBL" id="MBK0330497.1"/>
    </source>
</evidence>
<feature type="transmembrane region" description="Helical" evidence="7">
    <location>
        <begin position="12"/>
        <end position="31"/>
    </location>
</feature>
<proteinExistence type="inferred from homology"/>
<feature type="transmembrane region" description="Helical" evidence="7">
    <location>
        <begin position="131"/>
        <end position="155"/>
    </location>
</feature>
<dbReference type="PROSITE" id="PS50928">
    <property type="entry name" value="ABC_TM1"/>
    <property type="match status" value="1"/>
</dbReference>
<gene>
    <name evidence="9" type="ORF">I8D64_03685</name>
</gene>